<proteinExistence type="predicted"/>
<dbReference type="InterPro" id="IPR029063">
    <property type="entry name" value="SAM-dependent_MTases_sf"/>
</dbReference>
<dbReference type="GO" id="GO:0032259">
    <property type="term" value="P:methylation"/>
    <property type="evidence" value="ECO:0007669"/>
    <property type="project" value="UniProtKB-KW"/>
</dbReference>
<dbReference type="InterPro" id="IPR016980">
    <property type="entry name" value="S-AdoMet-dep_MeTrfase_Alr7345"/>
</dbReference>
<organism evidence="1 2">
    <name type="scientific">Aliikangiella coralliicola</name>
    <dbReference type="NCBI Taxonomy" id="2592383"/>
    <lineage>
        <taxon>Bacteria</taxon>
        <taxon>Pseudomonadati</taxon>
        <taxon>Pseudomonadota</taxon>
        <taxon>Gammaproteobacteria</taxon>
        <taxon>Oceanospirillales</taxon>
        <taxon>Pleioneaceae</taxon>
        <taxon>Aliikangiella</taxon>
    </lineage>
</organism>
<gene>
    <name evidence="1" type="ORF">FLL46_11390</name>
</gene>
<dbReference type="SUPFAM" id="SSF53335">
    <property type="entry name" value="S-adenosyl-L-methionine-dependent methyltransferases"/>
    <property type="match status" value="1"/>
</dbReference>
<dbReference type="EMBL" id="VIKS01000007">
    <property type="protein sequence ID" value="TQV87473.1"/>
    <property type="molecule type" value="Genomic_DNA"/>
</dbReference>
<accession>A0A545UDH0</accession>
<dbReference type="PIRSF" id="PIRSF031679">
    <property type="entry name" value="Mtase_Alr7345_prd"/>
    <property type="match status" value="1"/>
</dbReference>
<dbReference type="GO" id="GO:0008168">
    <property type="term" value="F:methyltransferase activity"/>
    <property type="evidence" value="ECO:0007669"/>
    <property type="project" value="UniProtKB-KW"/>
</dbReference>
<dbReference type="Pfam" id="PF01209">
    <property type="entry name" value="Ubie_methyltran"/>
    <property type="match status" value="1"/>
</dbReference>
<keyword evidence="1" id="KW-0808">Transferase</keyword>
<dbReference type="OrthoDB" id="9801692at2"/>
<dbReference type="AlphaFoldDB" id="A0A545UDH0"/>
<comment type="caution">
    <text evidence="1">The sequence shown here is derived from an EMBL/GenBank/DDBJ whole genome shotgun (WGS) entry which is preliminary data.</text>
</comment>
<keyword evidence="2" id="KW-1185">Reference proteome</keyword>
<dbReference type="Proteomes" id="UP000315439">
    <property type="component" value="Unassembled WGS sequence"/>
</dbReference>
<protein>
    <submittedName>
        <fullName evidence="1">Class I SAM-dependent methyltransferase</fullName>
    </submittedName>
</protein>
<name>A0A545UDH0_9GAMM</name>
<reference evidence="1 2" key="1">
    <citation type="submission" date="2019-07" db="EMBL/GenBank/DDBJ databases">
        <title>Draft genome for Aliikangiella sp. M105.</title>
        <authorList>
            <person name="Wang G."/>
        </authorList>
    </citation>
    <scope>NUCLEOTIDE SEQUENCE [LARGE SCALE GENOMIC DNA]</scope>
    <source>
        <strain evidence="1 2">M105</strain>
    </source>
</reference>
<keyword evidence="1" id="KW-0489">Methyltransferase</keyword>
<sequence>MKNFLFVKFIYLTLFLPMAYAGGLTLTERSGEDLTRDKTSKPIEIIQFAGVKTGQRVLDLLGGGGYYSELLSQAVGSKGSVVLHNNQAYIPYIGKELEGRLGNNRLKNVTRLMSEASSLKLGESQFDFIFLVLGYHDFYVVDKNWKVSADQVVPQMHQSLKAGGKLLIIDHNAIKGSGTSQSQTLHRIEDEFVKADLEKRGFRLIKKSPILMNKKDPLDISVFQPDIRRKTSRFVMLFEKI</sequence>
<dbReference type="Gene3D" id="3.40.50.150">
    <property type="entry name" value="Vaccinia Virus protein VP39"/>
    <property type="match status" value="1"/>
</dbReference>
<evidence type="ECO:0000313" key="2">
    <source>
        <dbReference type="Proteomes" id="UP000315439"/>
    </source>
</evidence>
<evidence type="ECO:0000313" key="1">
    <source>
        <dbReference type="EMBL" id="TQV87473.1"/>
    </source>
</evidence>
<dbReference type="RefSeq" id="WP_142893650.1">
    <property type="nucleotide sequence ID" value="NZ_ML660164.1"/>
</dbReference>